<protein>
    <submittedName>
        <fullName evidence="12">Proteasome activator complex subunit 4</fullName>
    </submittedName>
</protein>
<evidence type="ECO:0000259" key="11">
    <source>
        <dbReference type="Pfam" id="PF23096"/>
    </source>
</evidence>
<keyword evidence="6" id="KW-0227">DNA damage</keyword>
<dbReference type="OrthoDB" id="17907at2759"/>
<organism evidence="12 13">
    <name type="scientific">Zootermopsis nevadensis</name>
    <name type="common">Dampwood termite</name>
    <dbReference type="NCBI Taxonomy" id="136037"/>
    <lineage>
        <taxon>Eukaryota</taxon>
        <taxon>Metazoa</taxon>
        <taxon>Ecdysozoa</taxon>
        <taxon>Arthropoda</taxon>
        <taxon>Hexapoda</taxon>
        <taxon>Insecta</taxon>
        <taxon>Pterygota</taxon>
        <taxon>Neoptera</taxon>
        <taxon>Polyneoptera</taxon>
        <taxon>Dictyoptera</taxon>
        <taxon>Blattodea</taxon>
        <taxon>Blattoidea</taxon>
        <taxon>Termitoidae</taxon>
        <taxon>Termopsidae</taxon>
        <taxon>Zootermopsis</taxon>
    </lineage>
</organism>
<proteinExistence type="inferred from homology"/>
<keyword evidence="12" id="KW-0647">Proteasome</keyword>
<sequence>MGENDRENISGRIKRLGFKPQREIVYCKLLPYANQLDEESVRMLSEIKANLGRAVMMREMRPGCGMWTARLSKYVKLYGMKFSKEDHLNFIHLMYQLVTIPNLEPWLVSKFSLALIILLKKKELISPEELELPWRPLYDLCKRIMSTGPVAVGMYRCFSSLDGTLNKLVHAARHYFPASATQEILDLFRPQLCPFDSGSICTALEMLEWFLPIALSPEKSCLGHQLWFHEFMNLWEVCHNAPAWEGAMMWLMARLAWWNIGYIDWEPHIPVMFTRFLRSLNLPVSYKNMQSSKHHKLDTSAIALWIVSVLGGGSSAQKYLDKFMKAIESYFHPANFGRWLVKLKDVLCKLPFYFVQRLHTERYKKLTWETPIPDSHRLTEEDITNFVESIKPVAMQAMFSKMGLVEVSQALQHLATLRPAIIIPQIIDRMYSSLEVLTEPHKLTAAMQCMVAVARPMVQGGSYKEGSTHVIPLLMSTLPGIDPNDIKKCFVTFQFISTFATLVPIVDCSSASKYWNSLTEEEETICLATADFEDFVLQFLDRCFALIESSSMEVTRLEREEDKRSKLENMAEGALSSTCTSVLMQTSSHIFKSALKKLHSFVTGHILETKVAGHFMATVVRSFAKVNPEETLRVLVPHLCDTVLALVESDDVLQEDILDNELLYNLLLLSEVVDCRGSALLPYVATLQQVMDRTLHLTCREGYLSSSCILRHVLSSLTSVTPVDYRSIAGSFDRPVKDYLPIKDWGKPGNPYSMQLKWYVPGNNEVACVQSLISRYLPPELQRVEKFISDELQLTREELHCSLGIVIAVLGCRSMLPVWDELPVKLIESSLAVTPFVPSLDVGAGNVTMPDGSNVRKKVADTVNQLQEKLLLTREDDTKSFFSLIVLWEYLLIDRFGSKSSYEMHWKNFRVVKKVLENKLVGQKQHLRALLIDRTMLQHESLLERGSMCLTPTHCQIMLSLLKLSSSHYSEVRSRAQVKLFTALDQFSYSYTVLIPHLLTNLRQDSNQFHEQFKGTLYVLLGPRQNPLVTRHNWEMLLNLWPAIVCSKPSEKLSVIRLMENIVETVHKHFPTITISLQIPDPCLDAARRLWKSDPAPCFPVVSEEEVAVGSQQLEDRNHYNLDQYQALLSSLIDAMEHENLHWRYHAMALSFLRDLVHPDLAYPARIVRYFLLTLIHDSLELRKIAIRSTVFLLKQQKRSHKKISVDPLSFSEGKRAEGPGERADNMWVQYCSETRPLTAEEWDTPRYIHKPYHGFYCWPKQLQVYAPSGDQPALDRKLNELTDAEKEVFLFFSDQNNVDRLIEFLALEEKKGKDKFNGFRFIMFKGLFRNHGDVHLKYFLPHLERLVTDKHESSQRCAAEVIAGMIRGAKHWPFHKVSALWESLTPIIRLALLNITVETVTDWGICFATAAENRDPNRHHWLLELLVEEPLRDEASFIECGRLYALQGALNQQVWRVSELFHRLLNYLKPFLTHSFQNVRERLGSVISNIFEPDIVLHDGNCTSSPHIAAFVSELMPRLAVLYEIGPEAVQCSGNHIIVRKNSSREVAGAAADASQKIQANSEERDMAIRLLKTVCKWVTGSVARVQYATTAEYYEFFPLVCLMSNYEADEELSKTCITMLALMGQALTLPQHIPVVLRSVSKVSESASWWARSSCVEFLQVFVFHNMATVLSKQVWAHEVVDIVLRLLEDDWLEVREKASQVLGGLLHCNFIESPDDLIERFKLKSKTRLKKKHALDTITLQSLKLRHSGILGLCAFINAYPYDVPEFVPDMFLLLGDHLNDPQPIPSTIRKTLGDFKRTHHDSWEQHSLKFTEQQLAVLQDLTIPPTYYA</sequence>
<keyword evidence="4" id="KW-0963">Cytoplasm</keyword>
<dbReference type="Pfam" id="PF16507">
    <property type="entry name" value="HEAT_PSME4_mid"/>
    <property type="match status" value="1"/>
</dbReference>
<keyword evidence="8" id="KW-0539">Nucleus</keyword>
<comment type="subcellular location">
    <subcellularLocation>
        <location evidence="2">Cytoplasm</location>
    </subcellularLocation>
    <subcellularLocation>
        <location evidence="1">Nucleus speckle</location>
    </subcellularLocation>
</comment>
<name>A0A067QZM1_ZOONE</name>
<dbReference type="Gene3D" id="1.25.10.10">
    <property type="entry name" value="Leucine-rich Repeat Variant"/>
    <property type="match status" value="1"/>
</dbReference>
<keyword evidence="7" id="KW-0234">DNA repair</keyword>
<evidence type="ECO:0000256" key="5">
    <source>
        <dbReference type="ARBA" id="ARBA00022737"/>
    </source>
</evidence>
<dbReference type="EMBL" id="KK853153">
    <property type="protein sequence ID" value="KDR10575.1"/>
    <property type="molecule type" value="Genomic_DNA"/>
</dbReference>
<accession>A0A067QZM1</accession>
<evidence type="ECO:0000313" key="12">
    <source>
        <dbReference type="EMBL" id="KDR10575.1"/>
    </source>
</evidence>
<dbReference type="STRING" id="136037.A0A067QZM1"/>
<dbReference type="InterPro" id="IPR021843">
    <property type="entry name" value="PSME4_C"/>
</dbReference>
<dbReference type="GO" id="GO:0006281">
    <property type="term" value="P:DNA repair"/>
    <property type="evidence" value="ECO:0007669"/>
    <property type="project" value="UniProtKB-KW"/>
</dbReference>
<dbReference type="GO" id="GO:0016504">
    <property type="term" value="F:peptidase activator activity"/>
    <property type="evidence" value="ECO:0007669"/>
    <property type="project" value="InterPro"/>
</dbReference>
<feature type="domain" description="Proteasome activator Blm10 middle HEAT repeats region" evidence="10">
    <location>
        <begin position="320"/>
        <end position="798"/>
    </location>
</feature>
<evidence type="ECO:0000256" key="1">
    <source>
        <dbReference type="ARBA" id="ARBA00004324"/>
    </source>
</evidence>
<dbReference type="GO" id="GO:0010499">
    <property type="term" value="P:proteasomal ubiquitin-independent protein catabolic process"/>
    <property type="evidence" value="ECO:0007669"/>
    <property type="project" value="TreeGrafter"/>
</dbReference>
<comment type="similarity">
    <text evidence="3">Belongs to the BLM10 family.</text>
</comment>
<gene>
    <name evidence="12" type="ORF">L798_15284</name>
</gene>
<dbReference type="PANTHER" id="PTHR32170:SF3">
    <property type="entry name" value="PROTEASOME ACTIVATOR COMPLEX SUBUNIT 4"/>
    <property type="match status" value="1"/>
</dbReference>
<evidence type="ECO:0000256" key="6">
    <source>
        <dbReference type="ARBA" id="ARBA00022763"/>
    </source>
</evidence>
<evidence type="ECO:0000313" key="13">
    <source>
        <dbReference type="Proteomes" id="UP000027135"/>
    </source>
</evidence>
<dbReference type="InterPro" id="IPR032430">
    <property type="entry name" value="Blm10_mid"/>
</dbReference>
<evidence type="ECO:0000259" key="10">
    <source>
        <dbReference type="Pfam" id="PF16507"/>
    </source>
</evidence>
<evidence type="ECO:0000256" key="4">
    <source>
        <dbReference type="ARBA" id="ARBA00022490"/>
    </source>
</evidence>
<dbReference type="InterPro" id="IPR035309">
    <property type="entry name" value="PSME4"/>
</dbReference>
<dbReference type="GO" id="GO:0000502">
    <property type="term" value="C:proteasome complex"/>
    <property type="evidence" value="ECO:0007669"/>
    <property type="project" value="UniProtKB-KW"/>
</dbReference>
<evidence type="ECO:0000256" key="8">
    <source>
        <dbReference type="ARBA" id="ARBA00023242"/>
    </source>
</evidence>
<dbReference type="OMA" id="ECTQLVP"/>
<evidence type="ECO:0000256" key="7">
    <source>
        <dbReference type="ARBA" id="ARBA00023204"/>
    </source>
</evidence>
<dbReference type="PANTHER" id="PTHR32170">
    <property type="entry name" value="PROTEASOME ACTIVATOR COMPLEX SUBUNIT 4"/>
    <property type="match status" value="1"/>
</dbReference>
<dbReference type="SUPFAM" id="SSF48371">
    <property type="entry name" value="ARM repeat"/>
    <property type="match status" value="2"/>
</dbReference>
<keyword evidence="13" id="KW-1185">Reference proteome</keyword>
<dbReference type="InterPro" id="IPR016024">
    <property type="entry name" value="ARM-type_fold"/>
</dbReference>
<evidence type="ECO:0000256" key="2">
    <source>
        <dbReference type="ARBA" id="ARBA00004496"/>
    </source>
</evidence>
<dbReference type="GO" id="GO:0070628">
    <property type="term" value="F:proteasome binding"/>
    <property type="evidence" value="ECO:0007669"/>
    <property type="project" value="InterPro"/>
</dbReference>
<evidence type="ECO:0000256" key="3">
    <source>
        <dbReference type="ARBA" id="ARBA00005739"/>
    </source>
</evidence>
<dbReference type="Pfam" id="PF11919">
    <property type="entry name" value="PSME4_C"/>
    <property type="match status" value="1"/>
</dbReference>
<dbReference type="InterPro" id="IPR055455">
    <property type="entry name" value="HEAT_PSME4"/>
</dbReference>
<keyword evidence="5" id="KW-0677">Repeat</keyword>
<feature type="domain" description="Proteasome activator complex subunit 4 C-terminal" evidence="9">
    <location>
        <begin position="1749"/>
        <end position="1833"/>
    </location>
</feature>
<dbReference type="Proteomes" id="UP000027135">
    <property type="component" value="Unassembled WGS sequence"/>
</dbReference>
<dbReference type="InterPro" id="IPR011989">
    <property type="entry name" value="ARM-like"/>
</dbReference>
<dbReference type="GO" id="GO:0005829">
    <property type="term" value="C:cytosol"/>
    <property type="evidence" value="ECO:0007669"/>
    <property type="project" value="TreeGrafter"/>
</dbReference>
<feature type="domain" description="Proteasome activator complex subunit 4-like HEAT repeat-like" evidence="11">
    <location>
        <begin position="1166"/>
        <end position="1448"/>
    </location>
</feature>
<dbReference type="eggNOG" id="KOG1851">
    <property type="taxonomic scope" value="Eukaryota"/>
</dbReference>
<evidence type="ECO:0000259" key="9">
    <source>
        <dbReference type="Pfam" id="PF11919"/>
    </source>
</evidence>
<reference evidence="12 13" key="1">
    <citation type="journal article" date="2014" name="Nat. Commun.">
        <title>Molecular traces of alternative social organization in a termite genome.</title>
        <authorList>
            <person name="Terrapon N."/>
            <person name="Li C."/>
            <person name="Robertson H.M."/>
            <person name="Ji L."/>
            <person name="Meng X."/>
            <person name="Booth W."/>
            <person name="Chen Z."/>
            <person name="Childers C.P."/>
            <person name="Glastad K.M."/>
            <person name="Gokhale K."/>
            <person name="Gowin J."/>
            <person name="Gronenberg W."/>
            <person name="Hermansen R.A."/>
            <person name="Hu H."/>
            <person name="Hunt B.G."/>
            <person name="Huylmans A.K."/>
            <person name="Khalil S.M."/>
            <person name="Mitchell R.D."/>
            <person name="Munoz-Torres M.C."/>
            <person name="Mustard J.A."/>
            <person name="Pan H."/>
            <person name="Reese J.T."/>
            <person name="Scharf M.E."/>
            <person name="Sun F."/>
            <person name="Vogel H."/>
            <person name="Xiao J."/>
            <person name="Yang W."/>
            <person name="Yang Z."/>
            <person name="Yang Z."/>
            <person name="Zhou J."/>
            <person name="Zhu J."/>
            <person name="Brent C.S."/>
            <person name="Elsik C.G."/>
            <person name="Goodisman M.A."/>
            <person name="Liberles D.A."/>
            <person name="Roe R.M."/>
            <person name="Vargo E.L."/>
            <person name="Vilcinskas A."/>
            <person name="Wang J."/>
            <person name="Bornberg-Bauer E."/>
            <person name="Korb J."/>
            <person name="Zhang G."/>
            <person name="Liebig J."/>
        </authorList>
    </citation>
    <scope>NUCLEOTIDE SEQUENCE [LARGE SCALE GENOMIC DNA]</scope>
    <source>
        <tissue evidence="12">Whole organism</tissue>
    </source>
</reference>
<dbReference type="Pfam" id="PF23096">
    <property type="entry name" value="HEAT_PSME4"/>
    <property type="match status" value="1"/>
</dbReference>
<dbReference type="InParanoid" id="A0A067QZM1"/>
<dbReference type="GO" id="GO:0016607">
    <property type="term" value="C:nuclear speck"/>
    <property type="evidence" value="ECO:0007669"/>
    <property type="project" value="UniProtKB-SubCell"/>
</dbReference>